<dbReference type="STRING" id="1123307.GCA_000380065_01233"/>
<evidence type="ECO:0000256" key="2">
    <source>
        <dbReference type="PIRSR" id="PIRSR016521-1"/>
    </source>
</evidence>
<dbReference type="GO" id="GO:0006631">
    <property type="term" value="P:fatty acid metabolic process"/>
    <property type="evidence" value="ECO:0007669"/>
    <property type="project" value="TreeGrafter"/>
</dbReference>
<sequence>MTKDIEILLEQASPLADQPFNIEIRGLPPQQLTTIQMRLDNYYNINAPMRLDPKVPWTSEASFLSDVKGKVSCKSTPALVGSYTGIAQMGLFFNAKPSKQKLIQLSSDMAEVPLFADFELKITVIVKGKIIATRCFKRYFQIPNIVSQNLTFKRAYGRFFYPENQTALPSIIVLSGSDGRIEKAQNIAQVLASHGFASLALAYFGFEGLAQHLERIPLEIIKDALSFLQAQSQLNSTRIGLYGRSKGAEFALLAATTFPDQISCLVLNSPTNISLEGIKGWKNSKTSSWTYDGQELPYTRFSWRYFLKEKWLGKSDLPINPASILPVERVEAPLLVIASTCDEIWPATQAAWKIKERASSKTLEIALYPNCGHMMTLAYQPNSRYKRIPWERILQDNTDSWQKTVNFFKRYL</sequence>
<dbReference type="PANTHER" id="PTHR10824">
    <property type="entry name" value="ACYL-COENZYME A THIOESTERASE-RELATED"/>
    <property type="match status" value="1"/>
</dbReference>
<feature type="active site" description="Charge relay system" evidence="2">
    <location>
        <position position="245"/>
    </location>
</feature>
<evidence type="ECO:0000313" key="6">
    <source>
        <dbReference type="Proteomes" id="UP000254634"/>
    </source>
</evidence>
<evidence type="ECO:0000259" key="4">
    <source>
        <dbReference type="Pfam" id="PF08840"/>
    </source>
</evidence>
<dbReference type="InterPro" id="IPR006862">
    <property type="entry name" value="Thio_Ohase/aa_AcTrfase"/>
</dbReference>
<proteinExistence type="inferred from homology"/>
<dbReference type="InterPro" id="IPR014940">
    <property type="entry name" value="BAAT_C"/>
</dbReference>
<name>A0A380KY04_9STRE</name>
<dbReference type="InterPro" id="IPR029058">
    <property type="entry name" value="AB_hydrolase_fold"/>
</dbReference>
<dbReference type="AlphaFoldDB" id="A0A380KY04"/>
<evidence type="ECO:0000256" key="1">
    <source>
        <dbReference type="ARBA" id="ARBA00006538"/>
    </source>
</evidence>
<evidence type="ECO:0000313" key="5">
    <source>
        <dbReference type="EMBL" id="SUN76505.1"/>
    </source>
</evidence>
<reference evidence="5" key="1">
    <citation type="submission" date="2018-06" db="EMBL/GenBank/DDBJ databases">
        <authorList>
            <consortium name="Pathogen Informatics"/>
            <person name="Doyle S."/>
        </authorList>
    </citation>
    <scope>NUCLEOTIDE SEQUENCE [LARGE SCALE GENOMIC DNA]</scope>
    <source>
        <strain evidence="5">NCTC13765</strain>
    </source>
</reference>
<gene>
    <name evidence="5" type="ORF">NCTC13765_00998</name>
</gene>
<dbReference type="InterPro" id="IPR042490">
    <property type="entry name" value="Thio_Ohase/BAAT_N"/>
</dbReference>
<feature type="active site" description="Charge relay system" evidence="2">
    <location>
        <position position="342"/>
    </location>
</feature>
<dbReference type="GO" id="GO:0047617">
    <property type="term" value="F:fatty acyl-CoA hydrolase activity"/>
    <property type="evidence" value="ECO:0007669"/>
    <property type="project" value="TreeGrafter"/>
</dbReference>
<feature type="domain" description="BAAT/Acyl-CoA thioester hydrolase C-terminal" evidence="4">
    <location>
        <begin position="217"/>
        <end position="412"/>
    </location>
</feature>
<feature type="domain" description="Acyl-CoA thioester hydrolase/bile acid-CoA amino acid N-acetyltransferase" evidence="3">
    <location>
        <begin position="17"/>
        <end position="149"/>
    </location>
</feature>
<dbReference type="PIRSF" id="PIRSF016521">
    <property type="entry name" value="Acyl-CoA_hydro"/>
    <property type="match status" value="1"/>
</dbReference>
<dbReference type="Gene3D" id="2.60.40.2240">
    <property type="entry name" value="Acyl-CoA thioester hydrolase/BAAT N-terminal domain"/>
    <property type="match status" value="1"/>
</dbReference>
<evidence type="ECO:0000259" key="3">
    <source>
        <dbReference type="Pfam" id="PF04775"/>
    </source>
</evidence>
<dbReference type="OrthoDB" id="8922993at2"/>
<dbReference type="EC" id="3.1.2.2" evidence="5"/>
<keyword evidence="5" id="KW-0378">Hydrolase</keyword>
<dbReference type="Gene3D" id="3.40.50.1820">
    <property type="entry name" value="alpha/beta hydrolase"/>
    <property type="match status" value="1"/>
</dbReference>
<comment type="similarity">
    <text evidence="1">Belongs to the C/M/P thioester hydrolase family.</text>
</comment>
<dbReference type="Proteomes" id="UP000254634">
    <property type="component" value="Unassembled WGS sequence"/>
</dbReference>
<dbReference type="Pfam" id="PF08840">
    <property type="entry name" value="BAAT_C"/>
    <property type="match status" value="1"/>
</dbReference>
<dbReference type="EMBL" id="UHFR01000005">
    <property type="protein sequence ID" value="SUN76505.1"/>
    <property type="molecule type" value="Genomic_DNA"/>
</dbReference>
<keyword evidence="6" id="KW-1185">Reference proteome</keyword>
<dbReference type="Pfam" id="PF04775">
    <property type="entry name" value="Bile_Hydr_Trans"/>
    <property type="match status" value="1"/>
</dbReference>
<dbReference type="PANTHER" id="PTHR10824:SF4">
    <property type="entry name" value="ACYL-COENZYME A THIOESTERASE 1-LIKE"/>
    <property type="match status" value="1"/>
</dbReference>
<feature type="active site" description="Charge relay system" evidence="2">
    <location>
        <position position="373"/>
    </location>
</feature>
<dbReference type="RefSeq" id="WP_018371937.1">
    <property type="nucleotide sequence ID" value="NZ_UHFR01000005.1"/>
</dbReference>
<accession>A0A380KY04</accession>
<organism evidence="5 6">
    <name type="scientific">Streptococcus massiliensis</name>
    <dbReference type="NCBI Taxonomy" id="313439"/>
    <lineage>
        <taxon>Bacteria</taxon>
        <taxon>Bacillati</taxon>
        <taxon>Bacillota</taxon>
        <taxon>Bacilli</taxon>
        <taxon>Lactobacillales</taxon>
        <taxon>Streptococcaceae</taxon>
        <taxon>Streptococcus</taxon>
    </lineage>
</organism>
<dbReference type="SUPFAM" id="SSF53474">
    <property type="entry name" value="alpha/beta-Hydrolases"/>
    <property type="match status" value="1"/>
</dbReference>
<dbReference type="InterPro" id="IPR016662">
    <property type="entry name" value="Acyl-CoA_thioEstase_long-chain"/>
</dbReference>
<dbReference type="GO" id="GO:0006637">
    <property type="term" value="P:acyl-CoA metabolic process"/>
    <property type="evidence" value="ECO:0007669"/>
    <property type="project" value="InterPro"/>
</dbReference>
<protein>
    <submittedName>
        <fullName evidence="5">Putative thioesterase</fullName>
        <ecNumber evidence="5">3.1.2.2</ecNumber>
    </submittedName>
</protein>